<protein>
    <submittedName>
        <fullName evidence="1">(salmon louse) hypothetical protein</fullName>
    </submittedName>
</protein>
<keyword evidence="2" id="KW-1185">Reference proteome</keyword>
<sequence length="116" mass="12878">MTTLSGSFLRGFKYFFLSGILFLQSIGFRACLCVLLYLKSPRSSWASLLIHVQRENQIFFSSMVVLIYSTISSGLVGRSLTLSGALEVPFLKFRVPNSLHGNTADFCRCIASIKKG</sequence>
<evidence type="ECO:0000313" key="2">
    <source>
        <dbReference type="Proteomes" id="UP000675881"/>
    </source>
</evidence>
<dbReference type="AlphaFoldDB" id="A0A7R8CNF9"/>
<gene>
    <name evidence="1" type="ORF">LSAA_6230</name>
</gene>
<proteinExistence type="predicted"/>
<dbReference type="Proteomes" id="UP000675881">
    <property type="component" value="Chromosome 2"/>
</dbReference>
<name>A0A7R8CNF9_LEPSM</name>
<accession>A0A7R8CNF9</accession>
<reference evidence="1" key="1">
    <citation type="submission" date="2021-02" db="EMBL/GenBank/DDBJ databases">
        <authorList>
            <person name="Bekaert M."/>
        </authorList>
    </citation>
    <scope>NUCLEOTIDE SEQUENCE</scope>
    <source>
        <strain evidence="1">IoA-00</strain>
    </source>
</reference>
<organism evidence="1 2">
    <name type="scientific">Lepeophtheirus salmonis</name>
    <name type="common">Salmon louse</name>
    <name type="synonym">Caligus salmonis</name>
    <dbReference type="NCBI Taxonomy" id="72036"/>
    <lineage>
        <taxon>Eukaryota</taxon>
        <taxon>Metazoa</taxon>
        <taxon>Ecdysozoa</taxon>
        <taxon>Arthropoda</taxon>
        <taxon>Crustacea</taxon>
        <taxon>Multicrustacea</taxon>
        <taxon>Hexanauplia</taxon>
        <taxon>Copepoda</taxon>
        <taxon>Siphonostomatoida</taxon>
        <taxon>Caligidae</taxon>
        <taxon>Lepeophtheirus</taxon>
    </lineage>
</organism>
<evidence type="ECO:0000313" key="1">
    <source>
        <dbReference type="EMBL" id="CAF2872055.1"/>
    </source>
</evidence>
<dbReference type="EMBL" id="HG994581">
    <property type="protein sequence ID" value="CAF2872055.1"/>
    <property type="molecule type" value="Genomic_DNA"/>
</dbReference>